<feature type="domain" description="Glycosyl transferase family 1" evidence="1">
    <location>
        <begin position="395"/>
        <end position="557"/>
    </location>
</feature>
<accession>A0A2T6FV19</accession>
<gene>
    <name evidence="3" type="ORF">C8Z91_29180</name>
</gene>
<dbReference type="PANTHER" id="PTHR46401:SF8">
    <property type="entry name" value="BLL6006 PROTEIN"/>
    <property type="match status" value="1"/>
</dbReference>
<dbReference type="Proteomes" id="UP000244184">
    <property type="component" value="Unassembled WGS sequence"/>
</dbReference>
<proteinExistence type="predicted"/>
<organism evidence="3 4">
    <name type="scientific">Paenibacillus elgii</name>
    <dbReference type="NCBI Taxonomy" id="189691"/>
    <lineage>
        <taxon>Bacteria</taxon>
        <taxon>Bacillati</taxon>
        <taxon>Bacillota</taxon>
        <taxon>Bacilli</taxon>
        <taxon>Bacillales</taxon>
        <taxon>Paenibacillaceae</taxon>
        <taxon>Paenibacillus</taxon>
    </lineage>
</organism>
<dbReference type="Pfam" id="PF13946">
    <property type="entry name" value="DUF4214"/>
    <property type="match status" value="2"/>
</dbReference>
<comment type="caution">
    <text evidence="3">The sequence shown here is derived from an EMBL/GenBank/DDBJ whole genome shotgun (WGS) entry which is preliminary data.</text>
</comment>
<dbReference type="Gene3D" id="3.40.50.2000">
    <property type="entry name" value="Glycogen Phosphorylase B"/>
    <property type="match status" value="1"/>
</dbReference>
<name>A0A2T6FV19_9BACL</name>
<feature type="domain" description="DUF4214" evidence="2">
    <location>
        <begin position="123"/>
        <end position="176"/>
    </location>
</feature>
<protein>
    <submittedName>
        <fullName evidence="3">Glycosyl transferase</fullName>
    </submittedName>
</protein>
<evidence type="ECO:0000259" key="2">
    <source>
        <dbReference type="Pfam" id="PF13946"/>
    </source>
</evidence>
<sequence length="583" mass="66896">MKIQFMAREVCRMDIINLRLSSARFTEKLKQAPTLRFMDILRNLLLLEGDEFVWELYRQFFFREADPEGFHSHMNGLKAGVPKTSFLLLFLQSSEAERLYSPSQSPAKYPHTTFIGSFHRINHVTDVEFVYCLYQNLLLRQPDLPGLHSHIHHLSLGLSRVRVLCSFIESGEFQEKVHAVPPLAAPPLPHTQSFKHIGIFLGYQPKIYLDGEGIGRFVVRLTEGLLLNAPDVMIHVATTEHNFAEVEKLFQAFASLYPNRLFMHHFPSVTWLNQHLPVDVWCVPYVGMDLALQLERPVVLCVHDLVYTHFRELYVRKHPELVQGLDRIVHAMADKASKVVFNSAYVQSYEGLSYLQLPLHKTQVIRLAAPVEEYRNLGLLAEGAFRSKYQLHGDYLVFPSIIRAHKNHDRLLEAFLNYRQSPEGRASKLKLVLTDHYHHRPLEHEIAAVLGRCQDSEALNSIVYLTRLPSGDMPSLYKYAAGTIVPTLFEGSCPFPILESLTVDTPVAISRIEVTREVVNDMNAFVTFDPYSVPEMTAAIARLYQNRHSLAAQEKAAIRGTLQRTWSDVAQEYYRLFQSLIHR</sequence>
<dbReference type="Pfam" id="PF00534">
    <property type="entry name" value="Glycos_transf_1"/>
    <property type="match status" value="1"/>
</dbReference>
<dbReference type="InterPro" id="IPR001296">
    <property type="entry name" value="Glyco_trans_1"/>
</dbReference>
<dbReference type="EMBL" id="PYHP01000078">
    <property type="protein sequence ID" value="PUA35743.1"/>
    <property type="molecule type" value="Genomic_DNA"/>
</dbReference>
<dbReference type="InterPro" id="IPR025282">
    <property type="entry name" value="DUF4214"/>
</dbReference>
<reference evidence="3 4" key="1">
    <citation type="submission" date="2018-03" db="EMBL/GenBank/DDBJ databases">
        <title>Genome sequence of Paenibacillus elgii strain AC13 an antimicrobial compound producing bacteria.</title>
        <authorList>
            <person name="Kurokawa A.S."/>
            <person name="Araujo J.F."/>
            <person name="Costa R.A."/>
            <person name="Ortega D.B."/>
            <person name="Pires A.S."/>
            <person name="Pappas G.J.Jr."/>
            <person name="Franco O.L."/>
            <person name="Barreto C."/>
            <person name="Magalhaes B.S."/>
            <person name="Kruger R.H."/>
        </authorList>
    </citation>
    <scope>NUCLEOTIDE SEQUENCE [LARGE SCALE GENOMIC DNA]</scope>
    <source>
        <strain evidence="3 4">AC13</strain>
    </source>
</reference>
<keyword evidence="3" id="KW-0808">Transferase</keyword>
<evidence type="ECO:0000259" key="1">
    <source>
        <dbReference type="Pfam" id="PF00534"/>
    </source>
</evidence>
<dbReference type="GO" id="GO:0016757">
    <property type="term" value="F:glycosyltransferase activity"/>
    <property type="evidence" value="ECO:0007669"/>
    <property type="project" value="InterPro"/>
</dbReference>
<evidence type="ECO:0000313" key="3">
    <source>
        <dbReference type="EMBL" id="PUA35743.1"/>
    </source>
</evidence>
<dbReference type="PANTHER" id="PTHR46401">
    <property type="entry name" value="GLYCOSYLTRANSFERASE WBBK-RELATED"/>
    <property type="match status" value="1"/>
</dbReference>
<evidence type="ECO:0000313" key="4">
    <source>
        <dbReference type="Proteomes" id="UP000244184"/>
    </source>
</evidence>
<dbReference type="SUPFAM" id="SSF53756">
    <property type="entry name" value="UDP-Glycosyltransferase/glycogen phosphorylase"/>
    <property type="match status" value="1"/>
</dbReference>
<feature type="domain" description="DUF4214" evidence="2">
    <location>
        <begin position="50"/>
        <end position="99"/>
    </location>
</feature>
<dbReference type="AlphaFoldDB" id="A0A2T6FV19"/>